<proteinExistence type="predicted"/>
<keyword evidence="2" id="KW-1185">Reference proteome</keyword>
<reference evidence="2" key="1">
    <citation type="journal article" date="2013" name="Nature">
        <title>Pan genome of the phytoplankton Emiliania underpins its global distribution.</title>
        <authorList>
            <person name="Read B.A."/>
            <person name="Kegel J."/>
            <person name="Klute M.J."/>
            <person name="Kuo A."/>
            <person name="Lefebvre S.C."/>
            <person name="Maumus F."/>
            <person name="Mayer C."/>
            <person name="Miller J."/>
            <person name="Monier A."/>
            <person name="Salamov A."/>
            <person name="Young J."/>
            <person name="Aguilar M."/>
            <person name="Claverie J.M."/>
            <person name="Frickenhaus S."/>
            <person name="Gonzalez K."/>
            <person name="Herman E.K."/>
            <person name="Lin Y.C."/>
            <person name="Napier J."/>
            <person name="Ogata H."/>
            <person name="Sarno A.F."/>
            <person name="Shmutz J."/>
            <person name="Schroeder D."/>
            <person name="de Vargas C."/>
            <person name="Verret F."/>
            <person name="von Dassow P."/>
            <person name="Valentin K."/>
            <person name="Van de Peer Y."/>
            <person name="Wheeler G."/>
            <person name="Dacks J.B."/>
            <person name="Delwiche C.F."/>
            <person name="Dyhrman S.T."/>
            <person name="Glockner G."/>
            <person name="John U."/>
            <person name="Richards T."/>
            <person name="Worden A.Z."/>
            <person name="Zhang X."/>
            <person name="Grigoriev I.V."/>
            <person name="Allen A.E."/>
            <person name="Bidle K."/>
            <person name="Borodovsky M."/>
            <person name="Bowler C."/>
            <person name="Brownlee C."/>
            <person name="Cock J.M."/>
            <person name="Elias M."/>
            <person name="Gladyshev V.N."/>
            <person name="Groth M."/>
            <person name="Guda C."/>
            <person name="Hadaegh A."/>
            <person name="Iglesias-Rodriguez M.D."/>
            <person name="Jenkins J."/>
            <person name="Jones B.M."/>
            <person name="Lawson T."/>
            <person name="Leese F."/>
            <person name="Lindquist E."/>
            <person name="Lobanov A."/>
            <person name="Lomsadze A."/>
            <person name="Malik S.B."/>
            <person name="Marsh M.E."/>
            <person name="Mackinder L."/>
            <person name="Mock T."/>
            <person name="Mueller-Roeber B."/>
            <person name="Pagarete A."/>
            <person name="Parker M."/>
            <person name="Probert I."/>
            <person name="Quesneville H."/>
            <person name="Raines C."/>
            <person name="Rensing S.A."/>
            <person name="Riano-Pachon D.M."/>
            <person name="Richier S."/>
            <person name="Rokitta S."/>
            <person name="Shiraiwa Y."/>
            <person name="Soanes D.M."/>
            <person name="van der Giezen M."/>
            <person name="Wahlund T.M."/>
            <person name="Williams B."/>
            <person name="Wilson W."/>
            <person name="Wolfe G."/>
            <person name="Wurch L.L."/>
        </authorList>
    </citation>
    <scope>NUCLEOTIDE SEQUENCE</scope>
</reference>
<evidence type="ECO:0000313" key="2">
    <source>
        <dbReference type="Proteomes" id="UP000013827"/>
    </source>
</evidence>
<accession>A0A0D3KUJ7</accession>
<dbReference type="HOGENOM" id="CLU_3020715_0_0_1"/>
<protein>
    <submittedName>
        <fullName evidence="1">Uncharacterized protein</fullName>
    </submittedName>
</protein>
<dbReference type="GeneID" id="17284703"/>
<dbReference type="AlphaFoldDB" id="A0A0D3KUJ7"/>
<dbReference type="KEGG" id="ehx:EMIHUDRAFT_351390"/>
<dbReference type="Proteomes" id="UP000013827">
    <property type="component" value="Unassembled WGS sequence"/>
</dbReference>
<evidence type="ECO:0000313" key="1">
    <source>
        <dbReference type="EnsemblProtists" id="EOD39432"/>
    </source>
</evidence>
<reference evidence="1" key="2">
    <citation type="submission" date="2024-10" db="UniProtKB">
        <authorList>
            <consortium name="EnsemblProtists"/>
        </authorList>
    </citation>
    <scope>IDENTIFICATION</scope>
</reference>
<dbReference type="PaxDb" id="2903-EOD39432"/>
<name>A0A0D3KUJ7_EMIH1</name>
<sequence>GVVARSAACGGPRLHGAGALRRHRGRVLVLAGLGHDTKGARAALAASNRPPSRRML</sequence>
<dbReference type="RefSeq" id="XP_005791861.1">
    <property type="nucleotide sequence ID" value="XM_005791804.1"/>
</dbReference>
<dbReference type="EnsemblProtists" id="EOD39432">
    <property type="protein sequence ID" value="EOD39432"/>
    <property type="gene ID" value="EMIHUDRAFT_351390"/>
</dbReference>
<organism evidence="1 2">
    <name type="scientific">Emiliania huxleyi (strain CCMP1516)</name>
    <dbReference type="NCBI Taxonomy" id="280463"/>
    <lineage>
        <taxon>Eukaryota</taxon>
        <taxon>Haptista</taxon>
        <taxon>Haptophyta</taxon>
        <taxon>Prymnesiophyceae</taxon>
        <taxon>Isochrysidales</taxon>
        <taxon>Noelaerhabdaceae</taxon>
        <taxon>Emiliania</taxon>
    </lineage>
</organism>